<gene>
    <name evidence="7 11" type="primary">murD</name>
    <name evidence="11" type="ORF">ENQ20_16825</name>
</gene>
<comment type="caution">
    <text evidence="11">The sequence shown here is derived from an EMBL/GenBank/DDBJ whole genome shotgun (WGS) entry which is preliminary data.</text>
</comment>
<evidence type="ECO:0000256" key="5">
    <source>
        <dbReference type="ARBA" id="ARBA00022741"/>
    </source>
</evidence>
<keyword evidence="7 8" id="KW-0573">Peptidoglycan synthesis</keyword>
<comment type="catalytic activity">
    <reaction evidence="7 8">
        <text>UDP-N-acetyl-alpha-D-muramoyl-L-alanine + D-glutamate + ATP = UDP-N-acetyl-alpha-D-muramoyl-L-alanyl-D-glutamate + ADP + phosphate + H(+)</text>
        <dbReference type="Rhea" id="RHEA:16429"/>
        <dbReference type="ChEBI" id="CHEBI:15378"/>
        <dbReference type="ChEBI" id="CHEBI:29986"/>
        <dbReference type="ChEBI" id="CHEBI:30616"/>
        <dbReference type="ChEBI" id="CHEBI:43474"/>
        <dbReference type="ChEBI" id="CHEBI:83898"/>
        <dbReference type="ChEBI" id="CHEBI:83900"/>
        <dbReference type="ChEBI" id="CHEBI:456216"/>
        <dbReference type="EC" id="6.3.2.9"/>
    </reaction>
</comment>
<comment type="similarity">
    <text evidence="7">Belongs to the MurCDEF family.</text>
</comment>
<dbReference type="GO" id="GO:0005524">
    <property type="term" value="F:ATP binding"/>
    <property type="evidence" value="ECO:0007669"/>
    <property type="project" value="UniProtKB-UniRule"/>
</dbReference>
<name>A0A7C1FWE6_9CHLR</name>
<evidence type="ECO:0000256" key="7">
    <source>
        <dbReference type="HAMAP-Rule" id="MF_00639"/>
    </source>
</evidence>
<dbReference type="Pfam" id="PF02875">
    <property type="entry name" value="Mur_ligase_C"/>
    <property type="match status" value="1"/>
</dbReference>
<accession>A0A7C1FWE6</accession>
<dbReference type="EMBL" id="DSMG01000176">
    <property type="protein sequence ID" value="HDX33131.1"/>
    <property type="molecule type" value="Genomic_DNA"/>
</dbReference>
<evidence type="ECO:0000256" key="6">
    <source>
        <dbReference type="ARBA" id="ARBA00022840"/>
    </source>
</evidence>
<dbReference type="InterPro" id="IPR036615">
    <property type="entry name" value="Mur_ligase_C_dom_sf"/>
</dbReference>
<organism evidence="11">
    <name type="scientific">Caldilinea aerophila</name>
    <dbReference type="NCBI Taxonomy" id="133453"/>
    <lineage>
        <taxon>Bacteria</taxon>
        <taxon>Bacillati</taxon>
        <taxon>Chloroflexota</taxon>
        <taxon>Caldilineae</taxon>
        <taxon>Caldilineales</taxon>
        <taxon>Caldilineaceae</taxon>
        <taxon>Caldilinea</taxon>
    </lineage>
</organism>
<evidence type="ECO:0000256" key="2">
    <source>
        <dbReference type="ARBA" id="ARBA00004752"/>
    </source>
</evidence>
<dbReference type="GO" id="GO:0071555">
    <property type="term" value="P:cell wall organization"/>
    <property type="evidence" value="ECO:0007669"/>
    <property type="project" value="UniProtKB-KW"/>
</dbReference>
<sequence>MFRGQKVVILGLARQGSALARFFVAAGARVTISDAAPAERLAAELARLRDLHVELALGGHPLELLDRCDLLCLSGGVPAQLPIVQEAIRRKIPLSNDSLLTLQLARQRGLGPIAAITGSSGKTTTTTLVGEMLAAGGRRVHVGGNIGTPLIDRLESIAPGDCIVLELSSFQLELFDPRWAWGHVQDIGPDVAAILNITPNHLDRHPDMAAYAGAKFNLLRCLPEEAAIVLSAEDAVTRRVAGSTWRANEPSLPTSWAAVAGELEAVLEEVGALVAGRRTPPLLFHRYSRVGNGAWGEGDRLFYQGQEICLRKEIKLRGEHNVGNLLAAAAISGALGAPVEAMRHVARTFRGVPHRLEVVAEVNGVTWVNDSIATSPERAVAGLRSFDTSDGALILLAGGKDKKLPWDEFADEALARVDMLIGFGEAGEMIVRTVQERAIFRQRRAPSTAVVHRLEEAVELAARVAEPGAVVLLSPGGTSYDAYRDFEARGEHFRQLVKEIAAVRETTQR</sequence>
<keyword evidence="7 8" id="KW-0132">Cell division</keyword>
<proteinExistence type="inferred from homology"/>
<dbReference type="PANTHER" id="PTHR43692:SF1">
    <property type="entry name" value="UDP-N-ACETYLMURAMOYLALANINE--D-GLUTAMATE LIGASE"/>
    <property type="match status" value="1"/>
</dbReference>
<dbReference type="GO" id="GO:0009252">
    <property type="term" value="P:peptidoglycan biosynthetic process"/>
    <property type="evidence" value="ECO:0007669"/>
    <property type="project" value="UniProtKB-UniRule"/>
</dbReference>
<evidence type="ECO:0000256" key="4">
    <source>
        <dbReference type="ARBA" id="ARBA00022598"/>
    </source>
</evidence>
<dbReference type="HAMAP" id="MF_00639">
    <property type="entry name" value="MurD"/>
    <property type="match status" value="1"/>
</dbReference>
<comment type="pathway">
    <text evidence="2 7 8">Cell wall biogenesis; peptidoglycan biosynthesis.</text>
</comment>
<dbReference type="InterPro" id="IPR036565">
    <property type="entry name" value="Mur-like_cat_sf"/>
</dbReference>
<evidence type="ECO:0000256" key="3">
    <source>
        <dbReference type="ARBA" id="ARBA00022490"/>
    </source>
</evidence>
<dbReference type="SUPFAM" id="SSF53244">
    <property type="entry name" value="MurD-like peptide ligases, peptide-binding domain"/>
    <property type="match status" value="1"/>
</dbReference>
<dbReference type="GO" id="GO:0008360">
    <property type="term" value="P:regulation of cell shape"/>
    <property type="evidence" value="ECO:0007669"/>
    <property type="project" value="UniProtKB-KW"/>
</dbReference>
<evidence type="ECO:0000313" key="11">
    <source>
        <dbReference type="EMBL" id="HDX33131.1"/>
    </source>
</evidence>
<dbReference type="GO" id="GO:0008764">
    <property type="term" value="F:UDP-N-acetylmuramoylalanine-D-glutamate ligase activity"/>
    <property type="evidence" value="ECO:0007669"/>
    <property type="project" value="UniProtKB-UniRule"/>
</dbReference>
<evidence type="ECO:0000256" key="8">
    <source>
        <dbReference type="RuleBase" id="RU003664"/>
    </source>
</evidence>
<keyword evidence="6 7" id="KW-0067">ATP-binding</keyword>
<dbReference type="InterPro" id="IPR004101">
    <property type="entry name" value="Mur_ligase_C"/>
</dbReference>
<keyword evidence="3 7" id="KW-0963">Cytoplasm</keyword>
<dbReference type="InterPro" id="IPR013221">
    <property type="entry name" value="Mur_ligase_cen"/>
</dbReference>
<evidence type="ECO:0000259" key="10">
    <source>
        <dbReference type="Pfam" id="PF08245"/>
    </source>
</evidence>
<dbReference type="Pfam" id="PF21799">
    <property type="entry name" value="MurD-like_N"/>
    <property type="match status" value="1"/>
</dbReference>
<protein>
    <recommendedName>
        <fullName evidence="7 8">UDP-N-acetylmuramoylalanine--D-glutamate ligase</fullName>
        <ecNumber evidence="7 8">6.3.2.9</ecNumber>
    </recommendedName>
    <alternativeName>
        <fullName evidence="7">D-glutamic acid-adding enzyme</fullName>
    </alternativeName>
    <alternativeName>
        <fullName evidence="7">UDP-N-acetylmuramoyl-L-alanyl-D-glutamate synthetase</fullName>
    </alternativeName>
</protein>
<dbReference type="NCBIfam" id="TIGR01087">
    <property type="entry name" value="murD"/>
    <property type="match status" value="1"/>
</dbReference>
<keyword evidence="7 8" id="KW-0131">Cell cycle</keyword>
<keyword evidence="5 7" id="KW-0547">Nucleotide-binding</keyword>
<dbReference type="Gene3D" id="3.40.50.720">
    <property type="entry name" value="NAD(P)-binding Rossmann-like Domain"/>
    <property type="match status" value="1"/>
</dbReference>
<dbReference type="Pfam" id="PF08245">
    <property type="entry name" value="Mur_ligase_M"/>
    <property type="match status" value="1"/>
</dbReference>
<dbReference type="InterPro" id="IPR005762">
    <property type="entry name" value="MurD"/>
</dbReference>
<dbReference type="SUPFAM" id="SSF53623">
    <property type="entry name" value="MurD-like peptide ligases, catalytic domain"/>
    <property type="match status" value="1"/>
</dbReference>
<keyword evidence="7 8" id="KW-0133">Cell shape</keyword>
<evidence type="ECO:0000259" key="9">
    <source>
        <dbReference type="Pfam" id="PF02875"/>
    </source>
</evidence>
<keyword evidence="7 8" id="KW-0961">Cell wall biogenesis/degradation</keyword>
<dbReference type="GO" id="GO:0005737">
    <property type="term" value="C:cytoplasm"/>
    <property type="evidence" value="ECO:0007669"/>
    <property type="project" value="UniProtKB-SubCell"/>
</dbReference>
<dbReference type="PANTHER" id="PTHR43692">
    <property type="entry name" value="UDP-N-ACETYLMURAMOYLALANINE--D-GLUTAMATE LIGASE"/>
    <property type="match status" value="1"/>
</dbReference>
<feature type="domain" description="Mur ligase central" evidence="10">
    <location>
        <begin position="116"/>
        <end position="331"/>
    </location>
</feature>
<comment type="subcellular location">
    <subcellularLocation>
        <location evidence="1 7 8">Cytoplasm</location>
    </subcellularLocation>
</comment>
<keyword evidence="4 7" id="KW-0436">Ligase</keyword>
<feature type="binding site" evidence="7">
    <location>
        <begin position="118"/>
        <end position="124"/>
    </location>
    <ligand>
        <name>ATP</name>
        <dbReference type="ChEBI" id="CHEBI:30616"/>
    </ligand>
</feature>
<dbReference type="EC" id="6.3.2.9" evidence="7 8"/>
<feature type="domain" description="Mur ligase C-terminal" evidence="9">
    <location>
        <begin position="354"/>
        <end position="475"/>
    </location>
</feature>
<dbReference type="UniPathway" id="UPA00219"/>
<dbReference type="SUPFAM" id="SSF51984">
    <property type="entry name" value="MurCD N-terminal domain"/>
    <property type="match status" value="1"/>
</dbReference>
<reference evidence="11" key="1">
    <citation type="journal article" date="2020" name="mSystems">
        <title>Genome- and Community-Level Interaction Insights into Carbon Utilization and Element Cycling Functions of Hydrothermarchaeota in Hydrothermal Sediment.</title>
        <authorList>
            <person name="Zhou Z."/>
            <person name="Liu Y."/>
            <person name="Xu W."/>
            <person name="Pan J."/>
            <person name="Luo Z.H."/>
            <person name="Li M."/>
        </authorList>
    </citation>
    <scope>NUCLEOTIDE SEQUENCE [LARGE SCALE GENOMIC DNA]</scope>
    <source>
        <strain evidence="11">SpSt-289</strain>
    </source>
</reference>
<dbReference type="GO" id="GO:0051301">
    <property type="term" value="P:cell division"/>
    <property type="evidence" value="ECO:0007669"/>
    <property type="project" value="UniProtKB-KW"/>
</dbReference>
<dbReference type="AlphaFoldDB" id="A0A7C1FWE6"/>
<dbReference type="Gene3D" id="3.40.1190.10">
    <property type="entry name" value="Mur-like, catalytic domain"/>
    <property type="match status" value="1"/>
</dbReference>
<dbReference type="Gene3D" id="3.90.190.20">
    <property type="entry name" value="Mur ligase, C-terminal domain"/>
    <property type="match status" value="1"/>
</dbReference>
<comment type="function">
    <text evidence="7 8">Cell wall formation. Catalyzes the addition of glutamate to the nucleotide precursor UDP-N-acetylmuramoyl-L-alanine (UMA).</text>
</comment>
<evidence type="ECO:0000256" key="1">
    <source>
        <dbReference type="ARBA" id="ARBA00004496"/>
    </source>
</evidence>